<accession>A0ABY5KM65</accession>
<dbReference type="InterPro" id="IPR036779">
    <property type="entry name" value="LysM_dom_sf"/>
</dbReference>
<evidence type="ECO:0008006" key="6">
    <source>
        <dbReference type="Google" id="ProtNLM"/>
    </source>
</evidence>
<feature type="signal peptide" evidence="3">
    <location>
        <begin position="1"/>
        <end position="37"/>
    </location>
</feature>
<reference evidence="4 5" key="1">
    <citation type="submission" date="2022-07" db="EMBL/GenBank/DDBJ databases">
        <title>Novel species in genus cellulomonas.</title>
        <authorList>
            <person name="Ye L."/>
        </authorList>
    </citation>
    <scope>NUCLEOTIDE SEQUENCE [LARGE SCALE GENOMIC DNA]</scope>
    <source>
        <strain evidence="5">zg-B89</strain>
    </source>
</reference>
<dbReference type="Gene3D" id="3.10.350.10">
    <property type="entry name" value="LysM domain"/>
    <property type="match status" value="1"/>
</dbReference>
<dbReference type="EMBL" id="CP101987">
    <property type="protein sequence ID" value="UUI71597.1"/>
    <property type="molecule type" value="Genomic_DNA"/>
</dbReference>
<gene>
    <name evidence="4" type="ORF">NP048_17685</name>
</gene>
<feature type="transmembrane region" description="Helical" evidence="2">
    <location>
        <begin position="190"/>
        <end position="214"/>
    </location>
</feature>
<evidence type="ECO:0000256" key="2">
    <source>
        <dbReference type="SAM" id="Phobius"/>
    </source>
</evidence>
<sequence length="466" mass="48190">MGQPDRHGRCRGGRAARATLGALAVVLPLLATGPGAAAHAGDVRSDVAVVDEQTGDVTYYVVQDSWEGQPEFLFSIAERLLGTGDRALEIFELNEGRAQPGGMTVSDPNVIRPGWVLILPPDAAGDGVQVGPLPTLPPVAVRATPTPSAAAQDTADERSAAGTADTSDDAPATATDDATGLAAPSLTTGLTIALVASTGIAALVLLVGGGVVVVRRLRARRETPPTPVVRREDPGAWTIDRTTRALARACAAAGRPVPRVHALILSDDEVRLRLRTPDARPPAGWSAVDDGRTWTSPMRPLQDVALDEHVVAPFTGLVTLGDDAHGRVLVDLTQAGPGICLDGDAGQATQLAERWLHELATSPWSRHLPVVAVGVGTSAYDRLDDAGPAVEAAAGGVVVVAGARGRDADLLAGLAEDPRWAVVVVGPAGRGWARWRLTLDADGVATGGPLDTDVHVQTTKRGLELV</sequence>
<keyword evidence="2" id="KW-0472">Membrane</keyword>
<keyword evidence="3" id="KW-0732">Signal</keyword>
<feature type="compositionally biased region" description="Low complexity" evidence="1">
    <location>
        <begin position="160"/>
        <end position="181"/>
    </location>
</feature>
<keyword evidence="5" id="KW-1185">Reference proteome</keyword>
<organism evidence="4 5">
    <name type="scientific">Cellulomonas xiejunii</name>
    <dbReference type="NCBI Taxonomy" id="2968083"/>
    <lineage>
        <taxon>Bacteria</taxon>
        <taxon>Bacillati</taxon>
        <taxon>Actinomycetota</taxon>
        <taxon>Actinomycetes</taxon>
        <taxon>Micrococcales</taxon>
        <taxon>Cellulomonadaceae</taxon>
        <taxon>Cellulomonas</taxon>
    </lineage>
</organism>
<protein>
    <recommendedName>
        <fullName evidence="6">LysM domain-containing protein</fullName>
    </recommendedName>
</protein>
<name>A0ABY5KM65_9CELL</name>
<dbReference type="PANTHER" id="PTHR34700">
    <property type="entry name" value="POTASSIUM BINDING PROTEIN KBP"/>
    <property type="match status" value="1"/>
</dbReference>
<feature type="chain" id="PRO_5046879771" description="LysM domain-containing protein" evidence="3">
    <location>
        <begin position="38"/>
        <end position="466"/>
    </location>
</feature>
<evidence type="ECO:0000313" key="5">
    <source>
        <dbReference type="Proteomes" id="UP001316384"/>
    </source>
</evidence>
<evidence type="ECO:0000256" key="1">
    <source>
        <dbReference type="SAM" id="MobiDB-lite"/>
    </source>
</evidence>
<dbReference type="RefSeq" id="WP_227578811.1">
    <property type="nucleotide sequence ID" value="NZ_CP101987.1"/>
</dbReference>
<evidence type="ECO:0000256" key="3">
    <source>
        <dbReference type="SAM" id="SignalP"/>
    </source>
</evidence>
<keyword evidence="2" id="KW-0812">Transmembrane</keyword>
<keyword evidence="2" id="KW-1133">Transmembrane helix</keyword>
<feature type="region of interest" description="Disordered" evidence="1">
    <location>
        <begin position="142"/>
        <end position="181"/>
    </location>
</feature>
<dbReference type="PANTHER" id="PTHR34700:SF4">
    <property type="entry name" value="PHAGE-LIKE ELEMENT PBSX PROTEIN XKDP"/>
    <property type="match status" value="1"/>
</dbReference>
<dbReference type="InterPro" id="IPR052196">
    <property type="entry name" value="Bact_Kbp"/>
</dbReference>
<dbReference type="Proteomes" id="UP001316384">
    <property type="component" value="Chromosome"/>
</dbReference>
<evidence type="ECO:0000313" key="4">
    <source>
        <dbReference type="EMBL" id="UUI71597.1"/>
    </source>
</evidence>
<proteinExistence type="predicted"/>